<sequence>MRRQVEFDFSAAVPASCDPLAQQRSGKGKIAYLTGQAAEAAVARHYVRRGYRVLEQRWRCGSGEVDLIVALGEVVVFAEVKASNTHDRAAAHLSRRQLRRIFCAASEYAGQCPKGQLTEMRIDLATVNGFGEIDTREGLFADF</sequence>
<protein>
    <submittedName>
        <fullName evidence="2">Uncharacterized protein</fullName>
    </submittedName>
</protein>
<dbReference type="RefSeq" id="WP_110795519.1">
    <property type="nucleotide sequence ID" value="NZ_KZ826483.1"/>
</dbReference>
<reference evidence="2 3" key="1">
    <citation type="submission" date="2018-05" db="EMBL/GenBank/DDBJ databases">
        <title>Oceanovita maritima gen. nov., sp. nov., a marine bacterium in the family Rhodobacteraceae isolated from surface seawater of Lundu port Xiamen, China.</title>
        <authorList>
            <person name="Hetharua B.H."/>
            <person name="Min D."/>
            <person name="Liao H."/>
            <person name="Tian Y."/>
        </authorList>
    </citation>
    <scope>NUCLEOTIDE SEQUENCE [LARGE SCALE GENOMIC DNA]</scope>
    <source>
        <strain evidence="2 3">FSX-11</strain>
    </source>
</reference>
<dbReference type="InterPro" id="IPR003509">
    <property type="entry name" value="UPF0102_YraN-like"/>
</dbReference>
<accession>A0A2V4MQR5</accession>
<name>A0A2V4MQR5_9RHOB</name>
<organism evidence="2 3">
    <name type="scientific">Litorivita pollutaquae</name>
    <dbReference type="NCBI Taxonomy" id="2200892"/>
    <lineage>
        <taxon>Bacteria</taxon>
        <taxon>Pseudomonadati</taxon>
        <taxon>Pseudomonadota</taxon>
        <taxon>Alphaproteobacteria</taxon>
        <taxon>Rhodobacterales</taxon>
        <taxon>Paracoccaceae</taxon>
        <taxon>Litorivita</taxon>
    </lineage>
</organism>
<dbReference type="InterPro" id="IPR011335">
    <property type="entry name" value="Restrct_endonuc-II-like"/>
</dbReference>
<dbReference type="AlphaFoldDB" id="A0A2V4MQR5"/>
<dbReference type="GO" id="GO:0003676">
    <property type="term" value="F:nucleic acid binding"/>
    <property type="evidence" value="ECO:0007669"/>
    <property type="project" value="InterPro"/>
</dbReference>
<dbReference type="Pfam" id="PF02021">
    <property type="entry name" value="UPF0102"/>
    <property type="match status" value="1"/>
</dbReference>
<dbReference type="InterPro" id="IPR011856">
    <property type="entry name" value="tRNA_endonuc-like_dom_sf"/>
</dbReference>
<comment type="caution">
    <text evidence="2">The sequence shown here is derived from an EMBL/GenBank/DDBJ whole genome shotgun (WGS) entry which is preliminary data.</text>
</comment>
<gene>
    <name evidence="2" type="ORF">DI396_07190</name>
</gene>
<comment type="similarity">
    <text evidence="1">Belongs to the UPF0102 family.</text>
</comment>
<proteinExistence type="inferred from homology"/>
<dbReference type="OrthoDB" id="9812968at2"/>
<dbReference type="EMBL" id="QFVT01000004">
    <property type="protein sequence ID" value="PYC47869.1"/>
    <property type="molecule type" value="Genomic_DNA"/>
</dbReference>
<dbReference type="Gene3D" id="3.40.1350.10">
    <property type="match status" value="1"/>
</dbReference>
<evidence type="ECO:0000256" key="1">
    <source>
        <dbReference type="ARBA" id="ARBA00006738"/>
    </source>
</evidence>
<dbReference type="PANTHER" id="PTHR34039">
    <property type="entry name" value="UPF0102 PROTEIN YRAN"/>
    <property type="match status" value="1"/>
</dbReference>
<evidence type="ECO:0000313" key="3">
    <source>
        <dbReference type="Proteomes" id="UP000248012"/>
    </source>
</evidence>
<dbReference type="PANTHER" id="PTHR34039:SF1">
    <property type="entry name" value="UPF0102 PROTEIN YRAN"/>
    <property type="match status" value="1"/>
</dbReference>
<dbReference type="Proteomes" id="UP000248012">
    <property type="component" value="Unassembled WGS sequence"/>
</dbReference>
<dbReference type="SUPFAM" id="SSF52980">
    <property type="entry name" value="Restriction endonuclease-like"/>
    <property type="match status" value="1"/>
</dbReference>
<evidence type="ECO:0000313" key="2">
    <source>
        <dbReference type="EMBL" id="PYC47869.1"/>
    </source>
</evidence>
<keyword evidence="3" id="KW-1185">Reference proteome</keyword>